<dbReference type="GO" id="GO:0000976">
    <property type="term" value="F:transcription cis-regulatory region binding"/>
    <property type="evidence" value="ECO:0007669"/>
    <property type="project" value="TreeGrafter"/>
</dbReference>
<feature type="region of interest" description="Disordered" evidence="7">
    <location>
        <begin position="61"/>
        <end position="109"/>
    </location>
</feature>
<keyword evidence="5" id="KW-0804">Transcription</keyword>
<dbReference type="GO" id="GO:0000981">
    <property type="term" value="F:DNA-binding transcription factor activity, RNA polymerase II-specific"/>
    <property type="evidence" value="ECO:0007669"/>
    <property type="project" value="InterPro"/>
</dbReference>
<evidence type="ECO:0000256" key="5">
    <source>
        <dbReference type="ARBA" id="ARBA00023163"/>
    </source>
</evidence>
<keyword evidence="10" id="KW-1185">Reference proteome</keyword>
<keyword evidence="2" id="KW-0862">Zinc</keyword>
<comment type="subcellular location">
    <subcellularLocation>
        <location evidence="1">Nucleus</location>
    </subcellularLocation>
</comment>
<reference evidence="9" key="2">
    <citation type="submission" date="2023-05" db="EMBL/GenBank/DDBJ databases">
        <authorList>
            <consortium name="Lawrence Berkeley National Laboratory"/>
            <person name="Steindorff A."/>
            <person name="Hensen N."/>
            <person name="Bonometti L."/>
            <person name="Westerberg I."/>
            <person name="Brannstrom I.O."/>
            <person name="Guillou S."/>
            <person name="Cros-Aarteil S."/>
            <person name="Calhoun S."/>
            <person name="Haridas S."/>
            <person name="Kuo A."/>
            <person name="Mondo S."/>
            <person name="Pangilinan J."/>
            <person name="Riley R."/>
            <person name="Labutti K."/>
            <person name="Andreopoulos B."/>
            <person name="Lipzen A."/>
            <person name="Chen C."/>
            <person name="Yanf M."/>
            <person name="Daum C."/>
            <person name="Ng V."/>
            <person name="Clum A."/>
            <person name="Ohm R."/>
            <person name="Martin F."/>
            <person name="Silar P."/>
            <person name="Natvig D."/>
            <person name="Lalanne C."/>
            <person name="Gautier V."/>
            <person name="Ament-Velasquez S.L."/>
            <person name="Kruys A."/>
            <person name="Hutchinson M.I."/>
            <person name="Powell A.J."/>
            <person name="Barry K."/>
            <person name="Miller A.N."/>
            <person name="Grigoriev I.V."/>
            <person name="Debuchy R."/>
            <person name="Gladieux P."/>
            <person name="Thoren M.H."/>
            <person name="Johannesson H."/>
        </authorList>
    </citation>
    <scope>NUCLEOTIDE SEQUENCE</scope>
    <source>
        <strain evidence="9">CBS 532.94</strain>
    </source>
</reference>
<dbReference type="Pfam" id="PF00172">
    <property type="entry name" value="Zn_clus"/>
    <property type="match status" value="1"/>
</dbReference>
<reference evidence="9" key="1">
    <citation type="journal article" date="2023" name="Mol. Phylogenet. Evol.">
        <title>Genome-scale phylogeny and comparative genomics of the fungal order Sordariales.</title>
        <authorList>
            <person name="Hensen N."/>
            <person name="Bonometti L."/>
            <person name="Westerberg I."/>
            <person name="Brannstrom I.O."/>
            <person name="Guillou S."/>
            <person name="Cros-Aarteil S."/>
            <person name="Calhoun S."/>
            <person name="Haridas S."/>
            <person name="Kuo A."/>
            <person name="Mondo S."/>
            <person name="Pangilinan J."/>
            <person name="Riley R."/>
            <person name="LaButti K."/>
            <person name="Andreopoulos B."/>
            <person name="Lipzen A."/>
            <person name="Chen C."/>
            <person name="Yan M."/>
            <person name="Daum C."/>
            <person name="Ng V."/>
            <person name="Clum A."/>
            <person name="Steindorff A."/>
            <person name="Ohm R.A."/>
            <person name="Martin F."/>
            <person name="Silar P."/>
            <person name="Natvig D.O."/>
            <person name="Lalanne C."/>
            <person name="Gautier V."/>
            <person name="Ament-Velasquez S.L."/>
            <person name="Kruys A."/>
            <person name="Hutchinson M.I."/>
            <person name="Powell A.J."/>
            <person name="Barry K."/>
            <person name="Miller A.N."/>
            <person name="Grigoriev I.V."/>
            <person name="Debuchy R."/>
            <person name="Gladieux P."/>
            <person name="Hiltunen Thoren M."/>
            <person name="Johannesson H."/>
        </authorList>
    </citation>
    <scope>NUCLEOTIDE SEQUENCE</scope>
    <source>
        <strain evidence="9">CBS 532.94</strain>
    </source>
</reference>
<feature type="compositionally biased region" description="Polar residues" evidence="7">
    <location>
        <begin position="88"/>
        <end position="100"/>
    </location>
</feature>
<gene>
    <name evidence="9" type="ORF">C8A03DRAFT_47423</name>
</gene>
<dbReference type="InterPro" id="IPR021858">
    <property type="entry name" value="Fun_TF"/>
</dbReference>
<dbReference type="AlphaFoldDB" id="A0AAN7HAT7"/>
<dbReference type="Proteomes" id="UP001303760">
    <property type="component" value="Unassembled WGS sequence"/>
</dbReference>
<dbReference type="GO" id="GO:0008270">
    <property type="term" value="F:zinc ion binding"/>
    <property type="evidence" value="ECO:0007669"/>
    <property type="project" value="InterPro"/>
</dbReference>
<feature type="compositionally biased region" description="Basic and acidic residues" evidence="7">
    <location>
        <begin position="70"/>
        <end position="84"/>
    </location>
</feature>
<comment type="caution">
    <text evidence="9">The sequence shown here is derived from an EMBL/GenBank/DDBJ whole genome shotgun (WGS) entry which is preliminary data.</text>
</comment>
<dbReference type="Gene3D" id="4.10.240.10">
    <property type="entry name" value="Zn(2)-C6 fungal-type DNA-binding domain"/>
    <property type="match status" value="1"/>
</dbReference>
<evidence type="ECO:0000313" key="10">
    <source>
        <dbReference type="Proteomes" id="UP001303760"/>
    </source>
</evidence>
<keyword evidence="6" id="KW-0539">Nucleus</keyword>
<dbReference type="PANTHER" id="PTHR37534">
    <property type="entry name" value="TRANSCRIPTIONAL ACTIVATOR PROTEIN UGA3"/>
    <property type="match status" value="1"/>
</dbReference>
<evidence type="ECO:0000256" key="1">
    <source>
        <dbReference type="ARBA" id="ARBA00004123"/>
    </source>
</evidence>
<dbReference type="InterPro" id="IPR036864">
    <property type="entry name" value="Zn2-C6_fun-type_DNA-bd_sf"/>
</dbReference>
<evidence type="ECO:0000256" key="3">
    <source>
        <dbReference type="ARBA" id="ARBA00023015"/>
    </source>
</evidence>
<dbReference type="CDD" id="cd00067">
    <property type="entry name" value="GAL4"/>
    <property type="match status" value="1"/>
</dbReference>
<evidence type="ECO:0000259" key="8">
    <source>
        <dbReference type="PROSITE" id="PS50048"/>
    </source>
</evidence>
<proteinExistence type="predicted"/>
<accession>A0AAN7HAT7</accession>
<dbReference type="Pfam" id="PF11951">
    <property type="entry name" value="Fungal_trans_2"/>
    <property type="match status" value="1"/>
</dbReference>
<dbReference type="PANTHER" id="PTHR37534:SF48">
    <property type="entry name" value="FINGER DOMAIN PROTEIN, PUTATIVE-RELATED"/>
    <property type="match status" value="1"/>
</dbReference>
<dbReference type="InterPro" id="IPR001138">
    <property type="entry name" value="Zn2Cys6_DnaBD"/>
</dbReference>
<sequence>MSQPSSPSRPRPQCWECRRRRHVCDGTQPVCAKCRANRIVCPGYADKKPLTWLAPGQVMSRARKTKPKRIATDKSCNDTRDRGRPSVCASTFASQSPGTESDSHTEELDLPAPVELRPEVCDFIEAMLYYNSHIYPDLLRHQLGPNNFLIPLTIVENCPPAITHTLVSITISHRIIQTAEDPGSDQLVKPLWTRLYRHRDIAVRVINKLVANKETRKDIATIASVYTLLFAMLQQSFNPCWRTHVDGLMSLVHLWGGLPDIIQAVPEMELSMMALCIVGVIANTTSPRHDQLQVASTEDTLALAQTYYTETYFPSITMPPELFTELIVINALRAEEPSETTTAKAEQILSRIESFNPQTWSAARPASEPEDPTLQADWLLVATLFHAAVALFAILSLQSSGALPSSSSSSSPTCFPAPSQEPPPKTKLELEIELDLSRTRHARTLFALLEPGMSAPRVRKRMTWPLLVAGVEAASRGASWEVQRYIGACLGEMGRDQGSAAPGLARRVLEGFWRRGGGAWDECFGEPLALVL</sequence>
<feature type="domain" description="Zn(2)-C6 fungal-type" evidence="8">
    <location>
        <begin position="13"/>
        <end position="41"/>
    </location>
</feature>
<name>A0AAN7HAT7_9PEZI</name>
<evidence type="ECO:0000256" key="4">
    <source>
        <dbReference type="ARBA" id="ARBA00023125"/>
    </source>
</evidence>
<evidence type="ECO:0000256" key="2">
    <source>
        <dbReference type="ARBA" id="ARBA00022833"/>
    </source>
</evidence>
<dbReference type="SMART" id="SM00066">
    <property type="entry name" value="GAL4"/>
    <property type="match status" value="1"/>
</dbReference>
<dbReference type="SUPFAM" id="SSF57701">
    <property type="entry name" value="Zn2/Cys6 DNA-binding domain"/>
    <property type="match status" value="1"/>
</dbReference>
<evidence type="ECO:0000313" key="9">
    <source>
        <dbReference type="EMBL" id="KAK4234184.1"/>
    </source>
</evidence>
<protein>
    <submittedName>
        <fullName evidence="9">Fungal-specific transcription factor domain-containing protein</fullName>
    </submittedName>
</protein>
<dbReference type="GO" id="GO:0005634">
    <property type="term" value="C:nucleus"/>
    <property type="evidence" value="ECO:0007669"/>
    <property type="project" value="UniProtKB-SubCell"/>
</dbReference>
<dbReference type="EMBL" id="MU860405">
    <property type="protein sequence ID" value="KAK4234184.1"/>
    <property type="molecule type" value="Genomic_DNA"/>
</dbReference>
<dbReference type="PROSITE" id="PS50048">
    <property type="entry name" value="ZN2_CY6_FUNGAL_2"/>
    <property type="match status" value="1"/>
</dbReference>
<evidence type="ECO:0000256" key="7">
    <source>
        <dbReference type="SAM" id="MobiDB-lite"/>
    </source>
</evidence>
<keyword evidence="4" id="KW-0238">DNA-binding</keyword>
<keyword evidence="3" id="KW-0805">Transcription regulation</keyword>
<organism evidence="9 10">
    <name type="scientific">Achaetomium macrosporum</name>
    <dbReference type="NCBI Taxonomy" id="79813"/>
    <lineage>
        <taxon>Eukaryota</taxon>
        <taxon>Fungi</taxon>
        <taxon>Dikarya</taxon>
        <taxon>Ascomycota</taxon>
        <taxon>Pezizomycotina</taxon>
        <taxon>Sordariomycetes</taxon>
        <taxon>Sordariomycetidae</taxon>
        <taxon>Sordariales</taxon>
        <taxon>Chaetomiaceae</taxon>
        <taxon>Achaetomium</taxon>
    </lineage>
</organism>
<evidence type="ECO:0000256" key="6">
    <source>
        <dbReference type="ARBA" id="ARBA00023242"/>
    </source>
</evidence>
<dbReference type="GO" id="GO:0045944">
    <property type="term" value="P:positive regulation of transcription by RNA polymerase II"/>
    <property type="evidence" value="ECO:0007669"/>
    <property type="project" value="TreeGrafter"/>
</dbReference>